<accession>A0AAV4AQ69</accession>
<reference evidence="1 2" key="1">
    <citation type="journal article" date="2021" name="Elife">
        <title>Chloroplast acquisition without the gene transfer in kleptoplastic sea slugs, Plakobranchus ocellatus.</title>
        <authorList>
            <person name="Maeda T."/>
            <person name="Takahashi S."/>
            <person name="Yoshida T."/>
            <person name="Shimamura S."/>
            <person name="Takaki Y."/>
            <person name="Nagai Y."/>
            <person name="Toyoda A."/>
            <person name="Suzuki Y."/>
            <person name="Arimoto A."/>
            <person name="Ishii H."/>
            <person name="Satoh N."/>
            <person name="Nishiyama T."/>
            <person name="Hasebe M."/>
            <person name="Maruyama T."/>
            <person name="Minagawa J."/>
            <person name="Obokata J."/>
            <person name="Shigenobu S."/>
        </authorList>
    </citation>
    <scope>NUCLEOTIDE SEQUENCE [LARGE SCALE GENOMIC DNA]</scope>
</reference>
<dbReference type="Proteomes" id="UP000735302">
    <property type="component" value="Unassembled WGS sequence"/>
</dbReference>
<dbReference type="EMBL" id="BLXT01004061">
    <property type="protein sequence ID" value="GFO09092.1"/>
    <property type="molecule type" value="Genomic_DNA"/>
</dbReference>
<comment type="caution">
    <text evidence="1">The sequence shown here is derived from an EMBL/GenBank/DDBJ whole genome shotgun (WGS) entry which is preliminary data.</text>
</comment>
<evidence type="ECO:0000313" key="1">
    <source>
        <dbReference type="EMBL" id="GFO09092.1"/>
    </source>
</evidence>
<sequence length="124" mass="13428">MLNPRQEDDILSSTHFFFPHIPVPPAAGPEGNFQTSPYTLVKASMKLECWCGHHLEATDNIRCQTNASPQQGDLRLSAPLLGEDVGGGARTRDRSVHANLRADSLAIVPPTPPCRVEPVCTCAL</sequence>
<keyword evidence="2" id="KW-1185">Reference proteome</keyword>
<name>A0AAV4AQ69_9GAST</name>
<dbReference type="AlphaFoldDB" id="A0AAV4AQ69"/>
<gene>
    <name evidence="1" type="ORF">PoB_003559700</name>
</gene>
<proteinExistence type="predicted"/>
<evidence type="ECO:0000313" key="2">
    <source>
        <dbReference type="Proteomes" id="UP000735302"/>
    </source>
</evidence>
<protein>
    <submittedName>
        <fullName evidence="1">Uncharacterized protein</fullName>
    </submittedName>
</protein>
<organism evidence="1 2">
    <name type="scientific">Plakobranchus ocellatus</name>
    <dbReference type="NCBI Taxonomy" id="259542"/>
    <lineage>
        <taxon>Eukaryota</taxon>
        <taxon>Metazoa</taxon>
        <taxon>Spiralia</taxon>
        <taxon>Lophotrochozoa</taxon>
        <taxon>Mollusca</taxon>
        <taxon>Gastropoda</taxon>
        <taxon>Heterobranchia</taxon>
        <taxon>Euthyneura</taxon>
        <taxon>Panpulmonata</taxon>
        <taxon>Sacoglossa</taxon>
        <taxon>Placobranchoidea</taxon>
        <taxon>Plakobranchidae</taxon>
        <taxon>Plakobranchus</taxon>
    </lineage>
</organism>